<keyword evidence="2" id="KW-0704">Schiff base</keyword>
<proteinExistence type="inferred from homology"/>
<sequence length="300" mass="31962">MKKNPQIKGIQVALVTPFTEDGSRIDEPLLRAHIERLIAAGVHGIVPTGSTGEFTALTLEEHKRVTEVCVEAAAGRITVIPGTGSLATENAVELSRHASEAGADAIMVVPPFYEGMSPQELSTYLRDISRVVDVPIVYYNIPGATGVKLSPEELSELSKIDGVRYLKDTSGDAVALGALLSRYSDRITAFNGWDTLTFYALAAGAEAAVWGAANFIPELAVQLWEAVAERKDLEAGRKLWARIWPICDFLESHNYCAGIKAGLDVVGHSAGPARRPTLALGADECATLAQLLKNAGVAVA</sequence>
<dbReference type="CDD" id="cd00408">
    <property type="entry name" value="DHDPS-like"/>
    <property type="match status" value="1"/>
</dbReference>
<dbReference type="PANTHER" id="PTHR42849">
    <property type="entry name" value="N-ACETYLNEURAMINATE LYASE"/>
    <property type="match status" value="1"/>
</dbReference>
<dbReference type="InterPro" id="IPR013785">
    <property type="entry name" value="Aldolase_TIM"/>
</dbReference>
<evidence type="ECO:0000313" key="5">
    <source>
        <dbReference type="Proteomes" id="UP000621510"/>
    </source>
</evidence>
<dbReference type="EMBL" id="JAERRG010000001">
    <property type="protein sequence ID" value="MBL1110874.1"/>
    <property type="molecule type" value="Genomic_DNA"/>
</dbReference>
<dbReference type="SMART" id="SM01130">
    <property type="entry name" value="DHDPS"/>
    <property type="match status" value="1"/>
</dbReference>
<protein>
    <submittedName>
        <fullName evidence="4">Dihydrodipicolinate synthase family protein</fullName>
    </submittedName>
</protein>
<evidence type="ECO:0000256" key="1">
    <source>
        <dbReference type="ARBA" id="ARBA00023239"/>
    </source>
</evidence>
<dbReference type="PANTHER" id="PTHR42849:SF1">
    <property type="entry name" value="N-ACETYLNEURAMINATE LYASE"/>
    <property type="match status" value="1"/>
</dbReference>
<organism evidence="4 5">
    <name type="scientific">Streptomyces endocoffeicus</name>
    <dbReference type="NCBI Taxonomy" id="2898945"/>
    <lineage>
        <taxon>Bacteria</taxon>
        <taxon>Bacillati</taxon>
        <taxon>Actinomycetota</taxon>
        <taxon>Actinomycetes</taxon>
        <taxon>Kitasatosporales</taxon>
        <taxon>Streptomycetaceae</taxon>
        <taxon>Streptomyces</taxon>
    </lineage>
</organism>
<dbReference type="PROSITE" id="PS00665">
    <property type="entry name" value="DHDPS_1"/>
    <property type="match status" value="1"/>
</dbReference>
<dbReference type="Gene3D" id="3.20.20.70">
    <property type="entry name" value="Aldolase class I"/>
    <property type="match status" value="1"/>
</dbReference>
<dbReference type="PRINTS" id="PR00146">
    <property type="entry name" value="DHPICSNTHASE"/>
</dbReference>
<evidence type="ECO:0000256" key="2">
    <source>
        <dbReference type="ARBA" id="ARBA00023270"/>
    </source>
</evidence>
<comment type="caution">
    <text evidence="4">The sequence shown here is derived from an EMBL/GenBank/DDBJ whole genome shotgun (WGS) entry which is preliminary data.</text>
</comment>
<accession>A0ABS1PFF9</accession>
<dbReference type="SUPFAM" id="SSF51569">
    <property type="entry name" value="Aldolase"/>
    <property type="match status" value="1"/>
</dbReference>
<keyword evidence="1 3" id="KW-0456">Lyase</keyword>
<dbReference type="RefSeq" id="WP_201846307.1">
    <property type="nucleotide sequence ID" value="NZ_JAERRG010000001.1"/>
</dbReference>
<dbReference type="InterPro" id="IPR020624">
    <property type="entry name" value="Schiff_base-form_aldolases_CS"/>
</dbReference>
<reference evidence="4 5" key="1">
    <citation type="submission" date="2021-01" db="EMBL/GenBank/DDBJ databases">
        <title>WGS of actinomycetes isolated from Thailand.</title>
        <authorList>
            <person name="Thawai C."/>
        </authorList>
    </citation>
    <scope>NUCLEOTIDE SEQUENCE [LARGE SCALE GENOMIC DNA]</scope>
    <source>
        <strain evidence="4 5">CA3R110</strain>
    </source>
</reference>
<dbReference type="Pfam" id="PF00701">
    <property type="entry name" value="DHDPS"/>
    <property type="match status" value="1"/>
</dbReference>
<dbReference type="Proteomes" id="UP000621510">
    <property type="component" value="Unassembled WGS sequence"/>
</dbReference>
<name>A0ABS1PFF9_9ACTN</name>
<evidence type="ECO:0000256" key="3">
    <source>
        <dbReference type="PIRNR" id="PIRNR001365"/>
    </source>
</evidence>
<keyword evidence="5" id="KW-1185">Reference proteome</keyword>
<dbReference type="PIRSF" id="PIRSF001365">
    <property type="entry name" value="DHDPS"/>
    <property type="match status" value="1"/>
</dbReference>
<gene>
    <name evidence="4" type="ORF">JK364_00360</name>
</gene>
<comment type="similarity">
    <text evidence="3">Belongs to the DapA family.</text>
</comment>
<dbReference type="InterPro" id="IPR002220">
    <property type="entry name" value="DapA-like"/>
</dbReference>
<evidence type="ECO:0000313" key="4">
    <source>
        <dbReference type="EMBL" id="MBL1110874.1"/>
    </source>
</evidence>